<organism evidence="6 7">
    <name type="scientific">Alligator sinensis</name>
    <name type="common">Chinese alligator</name>
    <dbReference type="NCBI Taxonomy" id="38654"/>
    <lineage>
        <taxon>Eukaryota</taxon>
        <taxon>Metazoa</taxon>
        <taxon>Chordata</taxon>
        <taxon>Craniata</taxon>
        <taxon>Vertebrata</taxon>
        <taxon>Euteleostomi</taxon>
        <taxon>Archelosauria</taxon>
        <taxon>Archosauria</taxon>
        <taxon>Crocodylia</taxon>
        <taxon>Alligatoridae</taxon>
        <taxon>Alligatorinae</taxon>
        <taxon>Alligator</taxon>
    </lineage>
</organism>
<feature type="domain" description="VLIG-type G" evidence="5">
    <location>
        <begin position="884"/>
        <end position="1119"/>
    </location>
</feature>
<dbReference type="SMART" id="SM01289">
    <property type="entry name" value="PYRIN"/>
    <property type="match status" value="1"/>
</dbReference>
<dbReference type="PROSITE" id="PS50824">
    <property type="entry name" value="DAPIN"/>
    <property type="match status" value="1"/>
</dbReference>
<dbReference type="PROSITE" id="PS51717">
    <property type="entry name" value="G_VLIG"/>
    <property type="match status" value="1"/>
</dbReference>
<feature type="compositionally biased region" description="Basic and acidic residues" evidence="3">
    <location>
        <begin position="137"/>
        <end position="153"/>
    </location>
</feature>
<evidence type="ECO:0000256" key="1">
    <source>
        <dbReference type="ARBA" id="ARBA00006828"/>
    </source>
</evidence>
<dbReference type="PANTHER" id="PTHR14819:SF9">
    <property type="entry name" value="UP-REGULATOR OF CELL PROLIFERATION-LIKE"/>
    <property type="match status" value="1"/>
</dbReference>
<dbReference type="InterPro" id="IPR004020">
    <property type="entry name" value="DAPIN"/>
</dbReference>
<evidence type="ECO:0000313" key="6">
    <source>
        <dbReference type="Proteomes" id="UP000189705"/>
    </source>
</evidence>
<dbReference type="GO" id="GO:0005525">
    <property type="term" value="F:GTP binding"/>
    <property type="evidence" value="ECO:0007669"/>
    <property type="project" value="InterPro"/>
</dbReference>
<dbReference type="PANTHER" id="PTHR14819">
    <property type="entry name" value="GTP-BINDING"/>
    <property type="match status" value="1"/>
</dbReference>
<evidence type="ECO:0000256" key="2">
    <source>
        <dbReference type="SAM" id="Coils"/>
    </source>
</evidence>
<dbReference type="InterPro" id="IPR011029">
    <property type="entry name" value="DEATH-like_dom_sf"/>
</dbReference>
<evidence type="ECO:0000313" key="7">
    <source>
        <dbReference type="RefSeq" id="XP_025051507.1"/>
    </source>
</evidence>
<keyword evidence="2" id="KW-0175">Coiled coil</keyword>
<dbReference type="InterPro" id="IPR030383">
    <property type="entry name" value="G_VLIG_dom"/>
</dbReference>
<dbReference type="Pfam" id="PF25974">
    <property type="entry name" value="URGCP_9th"/>
    <property type="match status" value="1"/>
</dbReference>
<keyword evidence="6" id="KW-1185">Reference proteome</keyword>
<reference evidence="7" key="1">
    <citation type="submission" date="2025-08" db="UniProtKB">
        <authorList>
            <consortium name="RefSeq"/>
        </authorList>
    </citation>
    <scope>IDENTIFICATION</scope>
</reference>
<dbReference type="InterPro" id="IPR057365">
    <property type="entry name" value="URGCP"/>
</dbReference>
<dbReference type="SUPFAM" id="SSF47986">
    <property type="entry name" value="DEATH domain"/>
    <property type="match status" value="1"/>
</dbReference>
<gene>
    <name evidence="7" type="primary">LOC102373543</name>
</gene>
<dbReference type="CDD" id="cd08321">
    <property type="entry name" value="Pyrin_ASC-like"/>
    <property type="match status" value="1"/>
</dbReference>
<comment type="similarity">
    <text evidence="1">Belongs to the TRAFAC class dynamin-like GTPase superfamily. Very large inducible GTPase (VLIG) family.</text>
</comment>
<sequence length="1853" mass="212173">MEKTLEDHLLEAVEGLGKEDWKKFKYKLKHYRLKPGYNHIPWMILEEAERLEVVEEMTDHFGTRYGVEIAVDVLNAINKRKHADDLSRALREDDVNQSAVSVTAQAPRQEGRDGLEQGQASESQQGTEQEEEAGINPEEKTEIREDPALEKTDTSPGGDPENPESLTAAGATEEEIQDEQGSGSELRRCDEGMRQQPLETEEERFNTLHQLPEHLYVAKDMNPKSWFLPSRCDDRMDMQPLEKEEERFNALRQLCGSQQKRLRSLRDSTRTKQEVLGRKSQCPWKETFRKERRQAPCEVLSRLHLIRYVDDKLKLSHVLEIITRHQTPRSLADFPWHFLRKVLGLDGTARNMGLGQKAEGGDDKGEMDTGETLHPLDLICAVLSCSDPFLQQEILARMAVCQFALPLLLPSLKASKCTLLLWAMRGIVTTWMPHTKAKSRGPREESLVLTLMPTFSFVRLGRCSVSKSRLLNEILSPLQRPHNFFVHRDMEAGNVPRKLANGLVEISWYFPSGKKSSDLFPEPLAVTNLRGDIKSHWQEFTFLTQVSSAVFILTDGVQQSDYELLSSLQASTTTYYFILAHQDGATNEMVDSLKNLTPALKLSQSQVLVRGQDTHHAHFVEKLRRSLRDTMTGAERKGRLSDMADVARGLEMKVDEDHEACQKGKAWAGDITREIKDVAKYKRDMLRLQGDLWKELARVEKERCQMRSQGDAAPEQYQSQLTARWLHLRGQQHTCGVPPGVTKFIAALRQLTPVEKRYFLKWLVLQLDHVMWGDLSRQRPQDKEKPNRLDPRRLQEADELVSAASLGVEHFMRELGQLYEAECSMLKEGNIQEHQRKFSPLPGIAAELMLEGFPMELIDGDAANIPVQWVTDLLTQLHARVEGRSRLLVVTVMGAQSTGKSTLLNAMFGLQFATGTGRGTRGAFMSLCKVAGTSQEQLGCDFLLLIDTKGLKGPQWAIPHDNELATVVVGLSDIVMVNVAMENTTETKDVLQVVAHAALRTGKIGVKPFCQLVQHDFSDGSSRPQNVALLEQLKDVAQAASRMEKGKATKLSDVMHYDAENHTWCLPGLWRGTPPMAPVNPAYSKSVGELRASLFEALQKTRPENRAAKDIPQFVEWMRSLWRAAKHENITLSFRNRLLAEAYNQLSMDYTELEWGFRKAMLFWASETETCIQNQPTGMLDKRASIQLQREVQERVRQEVGKLVEGIELCFEREAASLQLMEKHREDFLRSALGLGKELENDCFAKCQEAVEVAKGRHRLEVALGECHRQLGKKVSGLLEQCRASEDHLNSDALDAEFEHAWRETLSKLPLNPLEKYNLEKRQIREEMETQLRKDLEHLEGTARELLGEARLLSDRPALPFQMRKEYLDLSAVRGIIERCTQACWERTEALAQSLIEDCKRYTAEKAASKAGYHEVYCRELLRMVNKPLRKCPSQQRRTSALFEVELKRHILGEAAAEFQKMHEDFIRENGTLQHLEKLKPQYLSMFKARYWGRHECQDWAWDFCQWCLKPALEDYVSKRLGVEIMDDLVTRGGSSMFKSRIHFQYAVLKELLEREDFNGYVQYIQSYVEFVKSRIQRQLVTHYTEKARLGGLEEKVLSTITKKVYKVLECSEAEKTQPVSTFLDRFCEELRQDLVIPRDSLEVILFQTTATAGEFSAHLLHLVPLLQREVLASWKNVEVQSRLSRLPVKPQDEMFKRVFGCGEQCPFCKVPCEAEGREHGEHFASVHRPQGLDSYRCEETNVLVFDVCSSSVVSNNWFQNADTAGQLHPYKEYQQYYPAWCIQPDPSIHASDYWKFVFKEFNEQFARVYKCLPARLPEDWCRLTKEQALQSLWKSTYMSSRVRLSQQDSPGT</sequence>
<dbReference type="Pfam" id="PF02758">
    <property type="entry name" value="PYRIN"/>
    <property type="match status" value="1"/>
</dbReference>
<feature type="domain" description="Pyrin" evidence="4">
    <location>
        <begin position="1"/>
        <end position="92"/>
    </location>
</feature>
<dbReference type="InterPro" id="IPR027417">
    <property type="entry name" value="P-loop_NTPase"/>
</dbReference>
<dbReference type="Gene3D" id="1.10.533.10">
    <property type="entry name" value="Death Domain, Fas"/>
    <property type="match status" value="1"/>
</dbReference>
<protein>
    <submittedName>
        <fullName evidence="7">Interferon-induced very large GTPase 1-like isoform X1</fullName>
    </submittedName>
</protein>
<dbReference type="InParanoid" id="A0A3Q0FW69"/>
<dbReference type="Pfam" id="PF25496">
    <property type="entry name" value="URGCP"/>
    <property type="match status" value="1"/>
</dbReference>
<evidence type="ECO:0000259" key="4">
    <source>
        <dbReference type="PROSITE" id="PS50824"/>
    </source>
</evidence>
<evidence type="ECO:0000259" key="5">
    <source>
        <dbReference type="PROSITE" id="PS51717"/>
    </source>
</evidence>
<accession>A0A3Q0FW69</accession>
<dbReference type="InterPro" id="IPR058641">
    <property type="entry name" value="GVIN1_dom"/>
</dbReference>
<dbReference type="GeneID" id="102373543"/>
<feature type="compositionally biased region" description="Polar residues" evidence="3">
    <location>
        <begin position="96"/>
        <end position="106"/>
    </location>
</feature>
<dbReference type="Gene3D" id="3.40.50.300">
    <property type="entry name" value="P-loop containing nucleotide triphosphate hydrolases"/>
    <property type="match status" value="1"/>
</dbReference>
<name>A0A3Q0FW69_ALLSI</name>
<dbReference type="RefSeq" id="XP_025051507.1">
    <property type="nucleotide sequence ID" value="XM_025195722.1"/>
</dbReference>
<feature type="compositionally biased region" description="Low complexity" evidence="3">
    <location>
        <begin position="116"/>
        <end position="127"/>
    </location>
</feature>
<dbReference type="SUPFAM" id="SSF52540">
    <property type="entry name" value="P-loop containing nucleoside triphosphate hydrolases"/>
    <property type="match status" value="1"/>
</dbReference>
<dbReference type="Pfam" id="PF25683">
    <property type="entry name" value="URGCP_GTPase"/>
    <property type="match status" value="1"/>
</dbReference>
<evidence type="ECO:0000256" key="3">
    <source>
        <dbReference type="SAM" id="MobiDB-lite"/>
    </source>
</evidence>
<feature type="coiled-coil region" evidence="2">
    <location>
        <begin position="1314"/>
        <end position="1356"/>
    </location>
</feature>
<feature type="region of interest" description="Disordered" evidence="3">
    <location>
        <begin position="89"/>
        <end position="199"/>
    </location>
</feature>
<dbReference type="Proteomes" id="UP000189705">
    <property type="component" value="Unplaced"/>
</dbReference>
<dbReference type="InterPro" id="IPR052986">
    <property type="entry name" value="VLIG_GTPase"/>
</dbReference>
<proteinExistence type="inferred from homology"/>